<dbReference type="NCBIfam" id="NF033483">
    <property type="entry name" value="PknB_PASTA_kin"/>
    <property type="match status" value="1"/>
</dbReference>
<keyword evidence="19" id="KW-1185">Reference proteome</keyword>
<dbReference type="PROSITE" id="PS00108">
    <property type="entry name" value="PROTEIN_KINASE_ST"/>
    <property type="match status" value="1"/>
</dbReference>
<dbReference type="InterPro" id="IPR017441">
    <property type="entry name" value="Protein_kinase_ATP_BS"/>
</dbReference>
<keyword evidence="8" id="KW-0735">Signal-anchor</keyword>
<dbReference type="SMART" id="SM00220">
    <property type="entry name" value="S_TKc"/>
    <property type="match status" value="1"/>
</dbReference>
<accession>A0A2P6MG53</accession>
<keyword evidence="6 18" id="KW-0418">Kinase</keyword>
<sequence length="661" mass="72110">MIGKRINERYKIIRPVGGGGMADVFLAEDLILNRHVAVKVLKEQFSHDDEFIRRFHREAESAASLSHPNIVSLFDVGEENNVYYIVMQYVNGPTLKEYIKENGPLSSEESIRILKQIADALSHAHQNHLIHRDVKPQNILIGEDNNVLVTDFGIARAISDATITHTNSVLGSVHYLSPEQAKGGRITYQSDLYALGILLYEMLTGQVPFQGDTAVSVALKHLQDPMPDIRTHVPDLPQSVVDLISKLTAKSPDDRYASAESLSWDLETVLDPDRVIASTAPEDETGEETKIMPAVKPPETEATLSSEMKTPAQESPVSPKKKGRGKKAAGLLVLLVIFFIGMGIIALVFLPRLLHVEEVNVPEVSGQPVEEARMELEELDLEVEERTREDDDTEAGHVISTSPGAGTSVKVGSSIEVIVSSPDLPGEMPDVTGMTLEEAEEALEGLGDVETETVFTTEGTAGEIAEQQPEAGAAIEPPVNMLLSVSERETFTLNNFQGMTQEEVLEQSEDLPYVSFTFEEEPSSAEEGTAVSQFPERGTEISSPVEVTITLSSGTIEEEAEQPVPSEPEEDNEPGEAERSVPFRVEVPPGGGEYDIVISVEDAENSSPAVEISEVISETTEYDIPLIVEEGGSGFIHLEVDGETFADSPYEYTYDELVSGE</sequence>
<dbReference type="EC" id="2.7.11.1" evidence="1"/>
<dbReference type="Gene3D" id="2.60.40.2560">
    <property type="match status" value="1"/>
</dbReference>
<dbReference type="Gene3D" id="1.10.510.10">
    <property type="entry name" value="Transferase(Phosphotransferase) domain 1"/>
    <property type="match status" value="1"/>
</dbReference>
<evidence type="ECO:0000256" key="4">
    <source>
        <dbReference type="ARBA" id="ARBA00022679"/>
    </source>
</evidence>
<evidence type="ECO:0000256" key="14">
    <source>
        <dbReference type="SAM" id="MobiDB-lite"/>
    </source>
</evidence>
<comment type="subcellular location">
    <subcellularLocation>
        <location evidence="11">Spore membrane</location>
        <topology evidence="11">Single-pass type II membrane protein</topology>
    </subcellularLocation>
</comment>
<dbReference type="AlphaFoldDB" id="A0A2P6MG53"/>
<comment type="catalytic activity">
    <reaction evidence="9">
        <text>L-threonyl-[protein] + ATP = O-phospho-L-threonyl-[protein] + ADP + H(+)</text>
        <dbReference type="Rhea" id="RHEA:46608"/>
        <dbReference type="Rhea" id="RHEA-COMP:11060"/>
        <dbReference type="Rhea" id="RHEA-COMP:11605"/>
        <dbReference type="ChEBI" id="CHEBI:15378"/>
        <dbReference type="ChEBI" id="CHEBI:30013"/>
        <dbReference type="ChEBI" id="CHEBI:30616"/>
        <dbReference type="ChEBI" id="CHEBI:61977"/>
        <dbReference type="ChEBI" id="CHEBI:456216"/>
        <dbReference type="EC" id="2.7.11.1"/>
    </reaction>
</comment>
<evidence type="ECO:0000313" key="18">
    <source>
        <dbReference type="EMBL" id="PRO65275.1"/>
    </source>
</evidence>
<evidence type="ECO:0000256" key="8">
    <source>
        <dbReference type="ARBA" id="ARBA00022968"/>
    </source>
</evidence>
<keyword evidence="4" id="KW-0808">Transferase</keyword>
<keyword evidence="15" id="KW-0472">Membrane</keyword>
<feature type="domain" description="PASTA" evidence="17">
    <location>
        <begin position="423"/>
        <end position="487"/>
    </location>
</feature>
<evidence type="ECO:0000259" key="16">
    <source>
        <dbReference type="PROSITE" id="PS50011"/>
    </source>
</evidence>
<evidence type="ECO:0000256" key="1">
    <source>
        <dbReference type="ARBA" id="ARBA00012513"/>
    </source>
</evidence>
<feature type="region of interest" description="Disordered" evidence="14">
    <location>
        <begin position="384"/>
        <end position="408"/>
    </location>
</feature>
<dbReference type="Pfam" id="PF00069">
    <property type="entry name" value="Pkinase"/>
    <property type="match status" value="1"/>
</dbReference>
<dbReference type="Gene3D" id="3.30.10.20">
    <property type="match status" value="3"/>
</dbReference>
<dbReference type="EMBL" id="PVNS01000009">
    <property type="protein sequence ID" value="PRO65275.1"/>
    <property type="molecule type" value="Genomic_DNA"/>
</dbReference>
<feature type="compositionally biased region" description="Acidic residues" evidence="14">
    <location>
        <begin position="556"/>
        <end position="575"/>
    </location>
</feature>
<dbReference type="RefSeq" id="WP_105959475.1">
    <property type="nucleotide sequence ID" value="NZ_PVNS01000009.1"/>
</dbReference>
<dbReference type="InterPro" id="IPR011009">
    <property type="entry name" value="Kinase-like_dom_sf"/>
</dbReference>
<feature type="binding site" evidence="13">
    <location>
        <position position="39"/>
    </location>
    <ligand>
        <name>ATP</name>
        <dbReference type="ChEBI" id="CHEBI:30616"/>
    </ligand>
</feature>
<keyword evidence="7 13" id="KW-0067">ATP-binding</keyword>
<evidence type="ECO:0000256" key="2">
    <source>
        <dbReference type="ARBA" id="ARBA00022527"/>
    </source>
</evidence>
<feature type="domain" description="PASTA" evidence="17">
    <location>
        <begin position="488"/>
        <end position="553"/>
    </location>
</feature>
<gene>
    <name evidence="18" type="primary">pknB</name>
    <name evidence="18" type="ORF">C6I21_10770</name>
</gene>
<dbReference type="PANTHER" id="PTHR43289">
    <property type="entry name" value="MITOGEN-ACTIVATED PROTEIN KINASE KINASE KINASE 20-RELATED"/>
    <property type="match status" value="1"/>
</dbReference>
<evidence type="ECO:0000256" key="15">
    <source>
        <dbReference type="SAM" id="Phobius"/>
    </source>
</evidence>
<keyword evidence="15" id="KW-0812">Transmembrane</keyword>
<organism evidence="18 19">
    <name type="scientific">Alkalicoccus urumqiensis</name>
    <name type="common">Bacillus urumqiensis</name>
    <dbReference type="NCBI Taxonomy" id="1548213"/>
    <lineage>
        <taxon>Bacteria</taxon>
        <taxon>Bacillati</taxon>
        <taxon>Bacillota</taxon>
        <taxon>Bacilli</taxon>
        <taxon>Bacillales</taxon>
        <taxon>Bacillaceae</taxon>
        <taxon>Alkalicoccus</taxon>
    </lineage>
</organism>
<dbReference type="PROSITE" id="PS50194">
    <property type="entry name" value="FILAMIN_REPEAT"/>
    <property type="match status" value="1"/>
</dbReference>
<evidence type="ECO:0000256" key="3">
    <source>
        <dbReference type="ARBA" id="ARBA00022544"/>
    </source>
</evidence>
<dbReference type="GO" id="GO:0004674">
    <property type="term" value="F:protein serine/threonine kinase activity"/>
    <property type="evidence" value="ECO:0007669"/>
    <property type="project" value="UniProtKB-KW"/>
</dbReference>
<dbReference type="InterPro" id="IPR005543">
    <property type="entry name" value="PASTA_dom"/>
</dbReference>
<dbReference type="SUPFAM" id="SSF56112">
    <property type="entry name" value="Protein kinase-like (PK-like)"/>
    <property type="match status" value="1"/>
</dbReference>
<dbReference type="PANTHER" id="PTHR43289:SF34">
    <property type="entry name" value="SERINE_THREONINE-PROTEIN KINASE YBDM-RELATED"/>
    <property type="match status" value="1"/>
</dbReference>
<dbReference type="Pfam" id="PF03793">
    <property type="entry name" value="PASTA"/>
    <property type="match status" value="3"/>
</dbReference>
<evidence type="ECO:0000256" key="11">
    <source>
        <dbReference type="ARBA" id="ARBA00060432"/>
    </source>
</evidence>
<name>A0A2P6MG53_ALKUR</name>
<reference evidence="18 19" key="1">
    <citation type="submission" date="2018-03" db="EMBL/GenBank/DDBJ databases">
        <title>Bacillus urumqiensis sp. nov., a moderately haloalkaliphilic bacterium isolated from a salt lake.</title>
        <authorList>
            <person name="Zhao B."/>
            <person name="Liao Z."/>
        </authorList>
    </citation>
    <scope>NUCLEOTIDE SEQUENCE [LARGE SCALE GENOMIC DNA]</scope>
    <source>
        <strain evidence="18 19">BZ-SZ-XJ18</strain>
    </source>
</reference>
<dbReference type="SMART" id="SM00740">
    <property type="entry name" value="PASTA"/>
    <property type="match status" value="3"/>
</dbReference>
<evidence type="ECO:0000256" key="9">
    <source>
        <dbReference type="ARBA" id="ARBA00047899"/>
    </source>
</evidence>
<feature type="region of interest" description="Disordered" evidence="14">
    <location>
        <begin position="554"/>
        <end position="588"/>
    </location>
</feature>
<comment type="catalytic activity">
    <reaction evidence="10">
        <text>L-seryl-[protein] + ATP = O-phospho-L-seryl-[protein] + ADP + H(+)</text>
        <dbReference type="Rhea" id="RHEA:17989"/>
        <dbReference type="Rhea" id="RHEA-COMP:9863"/>
        <dbReference type="Rhea" id="RHEA-COMP:11604"/>
        <dbReference type="ChEBI" id="CHEBI:15378"/>
        <dbReference type="ChEBI" id="CHEBI:29999"/>
        <dbReference type="ChEBI" id="CHEBI:30616"/>
        <dbReference type="ChEBI" id="CHEBI:83421"/>
        <dbReference type="ChEBI" id="CHEBI:456216"/>
        <dbReference type="EC" id="2.7.11.1"/>
    </reaction>
</comment>
<dbReference type="GO" id="GO:0009847">
    <property type="term" value="P:spore germination"/>
    <property type="evidence" value="ECO:0007669"/>
    <property type="project" value="UniProtKB-ARBA"/>
</dbReference>
<evidence type="ECO:0000259" key="17">
    <source>
        <dbReference type="PROSITE" id="PS51178"/>
    </source>
</evidence>
<dbReference type="InterPro" id="IPR000719">
    <property type="entry name" value="Prot_kinase_dom"/>
</dbReference>
<feature type="transmembrane region" description="Helical" evidence="15">
    <location>
        <begin position="328"/>
        <end position="350"/>
    </location>
</feature>
<dbReference type="GO" id="GO:0005524">
    <property type="term" value="F:ATP binding"/>
    <property type="evidence" value="ECO:0007669"/>
    <property type="project" value="UniProtKB-UniRule"/>
</dbReference>
<dbReference type="GO" id="GO:0007165">
    <property type="term" value="P:signal transduction"/>
    <property type="evidence" value="ECO:0007669"/>
    <property type="project" value="UniProtKB-ARBA"/>
</dbReference>
<feature type="compositionally biased region" description="Polar residues" evidence="14">
    <location>
        <begin position="302"/>
        <end position="316"/>
    </location>
</feature>
<feature type="domain" description="PASTA" evidence="17">
    <location>
        <begin position="355"/>
        <end position="421"/>
    </location>
</feature>
<dbReference type="OrthoDB" id="9788659at2"/>
<dbReference type="GO" id="GO:0071224">
    <property type="term" value="P:cellular response to peptidoglycan"/>
    <property type="evidence" value="ECO:0007669"/>
    <property type="project" value="UniProtKB-ARBA"/>
</dbReference>
<evidence type="ECO:0000313" key="19">
    <source>
        <dbReference type="Proteomes" id="UP000243650"/>
    </source>
</evidence>
<dbReference type="PROSITE" id="PS51178">
    <property type="entry name" value="PASTA"/>
    <property type="match status" value="3"/>
</dbReference>
<dbReference type="Gene3D" id="3.30.200.20">
    <property type="entry name" value="Phosphorylase Kinase, domain 1"/>
    <property type="match status" value="1"/>
</dbReference>
<keyword evidence="2" id="KW-0723">Serine/threonine-protein kinase</keyword>
<evidence type="ECO:0000256" key="6">
    <source>
        <dbReference type="ARBA" id="ARBA00022777"/>
    </source>
</evidence>
<dbReference type="CDD" id="cd06577">
    <property type="entry name" value="PASTA_pknB"/>
    <property type="match status" value="2"/>
</dbReference>
<dbReference type="FunFam" id="1.10.510.10:FF:000021">
    <property type="entry name" value="Serine/threonine protein kinase"/>
    <property type="match status" value="1"/>
</dbReference>
<comment type="caution">
    <text evidence="18">The sequence shown here is derived from an EMBL/GenBank/DDBJ whole genome shotgun (WGS) entry which is preliminary data.</text>
</comment>
<evidence type="ECO:0000256" key="5">
    <source>
        <dbReference type="ARBA" id="ARBA00022741"/>
    </source>
</evidence>
<feature type="domain" description="Protein kinase" evidence="16">
    <location>
        <begin position="10"/>
        <end position="270"/>
    </location>
</feature>
<keyword evidence="5 13" id="KW-0547">Nucleotide-binding</keyword>
<feature type="region of interest" description="Disordered" evidence="14">
    <location>
        <begin position="519"/>
        <end position="540"/>
    </location>
</feature>
<evidence type="ECO:0000256" key="7">
    <source>
        <dbReference type="ARBA" id="ARBA00022840"/>
    </source>
</evidence>
<proteinExistence type="predicted"/>
<dbReference type="InterPro" id="IPR017868">
    <property type="entry name" value="Filamin/ABP280_repeat-like"/>
</dbReference>
<feature type="region of interest" description="Disordered" evidence="14">
    <location>
        <begin position="278"/>
        <end position="324"/>
    </location>
</feature>
<evidence type="ECO:0000256" key="10">
    <source>
        <dbReference type="ARBA" id="ARBA00048679"/>
    </source>
</evidence>
<protein>
    <recommendedName>
        <fullName evidence="12">Serine/threonine-protein kinase PrkC</fullName>
        <ecNumber evidence="1">2.7.11.1</ecNumber>
    </recommendedName>
</protein>
<dbReference type="InterPro" id="IPR008271">
    <property type="entry name" value="Ser/Thr_kinase_AS"/>
</dbReference>
<keyword evidence="15" id="KW-1133">Transmembrane helix</keyword>
<keyword evidence="3" id="KW-0309">Germination</keyword>
<dbReference type="FunFam" id="3.30.200.20:FF:000035">
    <property type="entry name" value="Serine/threonine protein kinase Stk1"/>
    <property type="match status" value="1"/>
</dbReference>
<dbReference type="CDD" id="cd14014">
    <property type="entry name" value="STKc_PknB_like"/>
    <property type="match status" value="1"/>
</dbReference>
<evidence type="ECO:0000256" key="13">
    <source>
        <dbReference type="PROSITE-ProRule" id="PRU10141"/>
    </source>
</evidence>
<evidence type="ECO:0000256" key="12">
    <source>
        <dbReference type="ARBA" id="ARBA00070041"/>
    </source>
</evidence>
<dbReference type="PROSITE" id="PS00107">
    <property type="entry name" value="PROTEIN_KINASE_ATP"/>
    <property type="match status" value="1"/>
</dbReference>
<dbReference type="Proteomes" id="UP000243650">
    <property type="component" value="Unassembled WGS sequence"/>
</dbReference>
<dbReference type="PROSITE" id="PS50011">
    <property type="entry name" value="PROTEIN_KINASE_DOM"/>
    <property type="match status" value="1"/>
</dbReference>